<evidence type="ECO:0000313" key="4">
    <source>
        <dbReference type="Proteomes" id="UP000572268"/>
    </source>
</evidence>
<dbReference type="SUPFAM" id="SSF47676">
    <property type="entry name" value="Conserved domain common to transcription factors TFIIS, elongin A, CRSP70"/>
    <property type="match status" value="1"/>
</dbReference>
<name>A0A7J6MPM6_PEROL</name>
<dbReference type="PROSITE" id="PS51319">
    <property type="entry name" value="TFIIS_N"/>
    <property type="match status" value="1"/>
</dbReference>
<dbReference type="GO" id="GO:0005634">
    <property type="term" value="C:nucleus"/>
    <property type="evidence" value="ECO:0007669"/>
    <property type="project" value="UniProtKB-SubCell"/>
</dbReference>
<dbReference type="InterPro" id="IPR035441">
    <property type="entry name" value="TFIIS/LEDGF_dom_sf"/>
</dbReference>
<dbReference type="AlphaFoldDB" id="A0A7J6MPM6"/>
<accession>A0A7J6MPM6</accession>
<evidence type="ECO:0000313" key="3">
    <source>
        <dbReference type="EMBL" id="KAF4673267.1"/>
    </source>
</evidence>
<organism evidence="3 4">
    <name type="scientific">Perkinsus olseni</name>
    <name type="common">Perkinsus atlanticus</name>
    <dbReference type="NCBI Taxonomy" id="32597"/>
    <lineage>
        <taxon>Eukaryota</taxon>
        <taxon>Sar</taxon>
        <taxon>Alveolata</taxon>
        <taxon>Perkinsozoa</taxon>
        <taxon>Perkinsea</taxon>
        <taxon>Perkinsida</taxon>
        <taxon>Perkinsidae</taxon>
        <taxon>Perkinsus</taxon>
    </lineage>
</organism>
<dbReference type="EMBL" id="JABANN010000054">
    <property type="protein sequence ID" value="KAF4673267.1"/>
    <property type="molecule type" value="Genomic_DNA"/>
</dbReference>
<comment type="subcellular location">
    <subcellularLocation>
        <location evidence="1">Nucleus</location>
    </subcellularLocation>
</comment>
<dbReference type="Gene3D" id="1.20.930.10">
    <property type="entry name" value="Conserved domain common to transcription factors TFIIS, elongin A, CRSP70"/>
    <property type="match status" value="1"/>
</dbReference>
<evidence type="ECO:0000259" key="2">
    <source>
        <dbReference type="PROSITE" id="PS51319"/>
    </source>
</evidence>
<dbReference type="InterPro" id="IPR017923">
    <property type="entry name" value="TFIIS_N"/>
</dbReference>
<proteinExistence type="predicted"/>
<dbReference type="Proteomes" id="UP000572268">
    <property type="component" value="Unassembled WGS sequence"/>
</dbReference>
<gene>
    <name evidence="3" type="ORF">FOL46_007546</name>
</gene>
<keyword evidence="1" id="KW-0539">Nucleus</keyword>
<evidence type="ECO:0000256" key="1">
    <source>
        <dbReference type="PROSITE-ProRule" id="PRU00649"/>
    </source>
</evidence>
<sequence length="368" mass="41365">MEEPRGTAEEKFTLSQKALQGRWIQHPLQCLLTVVENKVYFEGGVTYDLVKHSDGRLEVGGYIGDPELSSASEIHWHLPTGETATWTYEGENDGFGGTATDVDPSLILTEGRSKRYKPAVDYAALEAQLRREEAGLTSESSSPTERRQSTDFTYVVGVMGAHQAAKSAAAAKAYSILRDKIILWLGTTNTNRIDSIVRKRGEIHHHFEIPGMLDESLSMLRNDYDIECSHKDKMTFVRFTYDQWRRALEKENLEIAEGRSGESPGAPSSPRKRCLCVSYSSPTKRDVGKVAAELNLVTEGTLLESEKIKPLLGVLDRYVMDVETLRDTKIGRIVRRYSRHEDPDVQEASRSLIAKWKAVYRDAKASEH</sequence>
<comment type="caution">
    <text evidence="3">The sequence shown here is derived from an EMBL/GenBank/DDBJ whole genome shotgun (WGS) entry which is preliminary data.</text>
</comment>
<reference evidence="3 4" key="1">
    <citation type="submission" date="2020-04" db="EMBL/GenBank/DDBJ databases">
        <title>Perkinsus olseni comparative genomics.</title>
        <authorList>
            <person name="Bogema D.R."/>
        </authorList>
    </citation>
    <scope>NUCLEOTIDE SEQUENCE [LARGE SCALE GENOMIC DNA]</scope>
    <source>
        <strain evidence="3">ATCC PRA-31</strain>
    </source>
</reference>
<protein>
    <recommendedName>
        <fullName evidence="2">TFIIS N-terminal domain-containing protein</fullName>
    </recommendedName>
</protein>
<dbReference type="Pfam" id="PF08711">
    <property type="entry name" value="Med26"/>
    <property type="match status" value="1"/>
</dbReference>
<feature type="domain" description="TFIIS N-terminal" evidence="2">
    <location>
        <begin position="285"/>
        <end position="363"/>
    </location>
</feature>